<dbReference type="EMBL" id="GGEC01087643">
    <property type="protein sequence ID" value="MBX68127.1"/>
    <property type="molecule type" value="Transcribed_RNA"/>
</dbReference>
<proteinExistence type="predicted"/>
<accession>A0A2P2QML2</accession>
<name>A0A2P2QML2_RHIMU</name>
<sequence>MIFNVAPDKINMLREFCNPLGNPNDLLISTQVLVEFGTYFGIRAAKVLL</sequence>
<organism evidence="1">
    <name type="scientific">Rhizophora mucronata</name>
    <name type="common">Asiatic mangrove</name>
    <dbReference type="NCBI Taxonomy" id="61149"/>
    <lineage>
        <taxon>Eukaryota</taxon>
        <taxon>Viridiplantae</taxon>
        <taxon>Streptophyta</taxon>
        <taxon>Embryophyta</taxon>
        <taxon>Tracheophyta</taxon>
        <taxon>Spermatophyta</taxon>
        <taxon>Magnoliopsida</taxon>
        <taxon>eudicotyledons</taxon>
        <taxon>Gunneridae</taxon>
        <taxon>Pentapetalae</taxon>
        <taxon>rosids</taxon>
        <taxon>fabids</taxon>
        <taxon>Malpighiales</taxon>
        <taxon>Rhizophoraceae</taxon>
        <taxon>Rhizophora</taxon>
    </lineage>
</organism>
<evidence type="ECO:0000313" key="1">
    <source>
        <dbReference type="EMBL" id="MBX68127.1"/>
    </source>
</evidence>
<dbReference type="AlphaFoldDB" id="A0A2P2QML2"/>
<reference evidence="1" key="1">
    <citation type="submission" date="2018-02" db="EMBL/GenBank/DDBJ databases">
        <title>Rhizophora mucronata_Transcriptome.</title>
        <authorList>
            <person name="Meera S.P."/>
            <person name="Sreeshan A."/>
            <person name="Augustine A."/>
        </authorList>
    </citation>
    <scope>NUCLEOTIDE SEQUENCE</scope>
    <source>
        <tissue evidence="1">Leaf</tissue>
    </source>
</reference>
<protein>
    <submittedName>
        <fullName evidence="1">Uncharacterized protein</fullName>
    </submittedName>
</protein>